<organism evidence="1 2">
    <name type="scientific">Camellia lanceoleosa</name>
    <dbReference type="NCBI Taxonomy" id="1840588"/>
    <lineage>
        <taxon>Eukaryota</taxon>
        <taxon>Viridiplantae</taxon>
        <taxon>Streptophyta</taxon>
        <taxon>Embryophyta</taxon>
        <taxon>Tracheophyta</taxon>
        <taxon>Spermatophyta</taxon>
        <taxon>Magnoliopsida</taxon>
        <taxon>eudicotyledons</taxon>
        <taxon>Gunneridae</taxon>
        <taxon>Pentapetalae</taxon>
        <taxon>asterids</taxon>
        <taxon>Ericales</taxon>
        <taxon>Theaceae</taxon>
        <taxon>Camellia</taxon>
    </lineage>
</organism>
<evidence type="ECO:0000313" key="2">
    <source>
        <dbReference type="Proteomes" id="UP001060215"/>
    </source>
</evidence>
<proteinExistence type="predicted"/>
<protein>
    <submittedName>
        <fullName evidence="1">Uncharacterized protein</fullName>
    </submittedName>
</protein>
<dbReference type="Proteomes" id="UP001060215">
    <property type="component" value="Chromosome 9"/>
</dbReference>
<keyword evidence="2" id="KW-1185">Reference proteome</keyword>
<gene>
    <name evidence="1" type="ORF">LOK49_LG08G01775</name>
</gene>
<reference evidence="1 2" key="1">
    <citation type="journal article" date="2022" name="Plant J.">
        <title>Chromosome-level genome of Camellia lanceoleosa provides a valuable resource for understanding genome evolution and self-incompatibility.</title>
        <authorList>
            <person name="Gong W."/>
            <person name="Xiao S."/>
            <person name="Wang L."/>
            <person name="Liao Z."/>
            <person name="Chang Y."/>
            <person name="Mo W."/>
            <person name="Hu G."/>
            <person name="Li W."/>
            <person name="Zhao G."/>
            <person name="Zhu H."/>
            <person name="Hu X."/>
            <person name="Ji K."/>
            <person name="Xiang X."/>
            <person name="Song Q."/>
            <person name="Yuan D."/>
            <person name="Jin S."/>
            <person name="Zhang L."/>
        </authorList>
    </citation>
    <scope>NUCLEOTIDE SEQUENCE [LARGE SCALE GENOMIC DNA]</scope>
    <source>
        <strain evidence="1">SQ_2022a</strain>
    </source>
</reference>
<dbReference type="EMBL" id="CM045766">
    <property type="protein sequence ID" value="KAI8003864.1"/>
    <property type="molecule type" value="Genomic_DNA"/>
</dbReference>
<accession>A0ACC0GT68</accession>
<comment type="caution">
    <text evidence="1">The sequence shown here is derived from an EMBL/GenBank/DDBJ whole genome shotgun (WGS) entry which is preliminary data.</text>
</comment>
<name>A0ACC0GT68_9ERIC</name>
<sequence>MCQCVLRTGYAASVYTVFCECGMVLWSLQCSSNVEFGVVGVVDLFWMFNVAACCSVWGASILDLLSVLYAGGWLCAFVICRWMAVCLYQQCCCSTNVESGASVFDLCAFSIMCNSALGMPRGLMHDFCAAGRRLLWFSLVMFRLGCGVGCNLQHIL</sequence>
<evidence type="ECO:0000313" key="1">
    <source>
        <dbReference type="EMBL" id="KAI8003864.1"/>
    </source>
</evidence>